<dbReference type="EMBL" id="JACBYR010000001">
    <property type="protein sequence ID" value="NYE82513.1"/>
    <property type="molecule type" value="Genomic_DNA"/>
</dbReference>
<dbReference type="PANTHER" id="PTHR42928">
    <property type="entry name" value="TRICARBOXYLATE-BINDING PROTEIN"/>
    <property type="match status" value="1"/>
</dbReference>
<protein>
    <submittedName>
        <fullName evidence="2">Tripartite-type tricarboxylate transporter receptor subunit TctC</fullName>
    </submittedName>
</protein>
<dbReference type="AlphaFoldDB" id="A0A7Y9LMV4"/>
<dbReference type="PIRSF" id="PIRSF017082">
    <property type="entry name" value="YflP"/>
    <property type="match status" value="1"/>
</dbReference>
<dbReference type="PANTHER" id="PTHR42928:SF5">
    <property type="entry name" value="BLR1237 PROTEIN"/>
    <property type="match status" value="1"/>
</dbReference>
<dbReference type="Gene3D" id="3.40.190.10">
    <property type="entry name" value="Periplasmic binding protein-like II"/>
    <property type="match status" value="1"/>
</dbReference>
<reference evidence="2 3" key="1">
    <citation type="submission" date="2020-07" db="EMBL/GenBank/DDBJ databases">
        <title>Genomic Encyclopedia of Type Strains, Phase IV (KMG-V): Genome sequencing to study the core and pangenomes of soil and plant-associated prokaryotes.</title>
        <authorList>
            <person name="Whitman W."/>
        </authorList>
    </citation>
    <scope>NUCLEOTIDE SEQUENCE [LARGE SCALE GENOMIC DNA]</scope>
    <source>
        <strain evidence="2 3">SAS40</strain>
    </source>
</reference>
<accession>A0A7Y9LMV4</accession>
<organism evidence="2 3">
    <name type="scientific">Pigmentiphaga litoralis</name>
    <dbReference type="NCBI Taxonomy" id="516702"/>
    <lineage>
        <taxon>Bacteria</taxon>
        <taxon>Pseudomonadati</taxon>
        <taxon>Pseudomonadota</taxon>
        <taxon>Betaproteobacteria</taxon>
        <taxon>Burkholderiales</taxon>
        <taxon>Alcaligenaceae</taxon>
        <taxon>Pigmentiphaga</taxon>
    </lineage>
</organism>
<keyword evidence="3" id="KW-1185">Reference proteome</keyword>
<name>A0A7Y9LMV4_9BURK</name>
<evidence type="ECO:0000313" key="2">
    <source>
        <dbReference type="EMBL" id="NYE82513.1"/>
    </source>
</evidence>
<sequence>MLAAPAWAQDSYPKKPIRIIVPYSAGTPPDIATRIVAHHMSTGLGPTVIENKPGAAGAVALAELMRQPADGYTLMTMLQPITVAPALFANFKFDLARDIQPVGQFTRYSNILVVHPDVKATTVEQLVDLMKKNPQGFSFASGGAGTPAHLSGELFKQLANVSATHVPYNQFTLGIQDLVAGRVQFMFVTSSAIMQFIEQGKVRPIAVTGTRRLANAPTIATMAESGYPKFDVTGWDGLVARSGTPTPIIERLNAELSRAARRPDVEERLTALGVEPVTGTPAAFGALISSEVVRWGTLVQNAGFKAE</sequence>
<evidence type="ECO:0000256" key="1">
    <source>
        <dbReference type="ARBA" id="ARBA00006987"/>
    </source>
</evidence>
<dbReference type="SUPFAM" id="SSF53850">
    <property type="entry name" value="Periplasmic binding protein-like II"/>
    <property type="match status" value="1"/>
</dbReference>
<proteinExistence type="inferred from homology"/>
<gene>
    <name evidence="2" type="ORF">FHW18_001784</name>
</gene>
<keyword evidence="2" id="KW-0675">Receptor</keyword>
<comment type="similarity">
    <text evidence="1">Belongs to the UPF0065 (bug) family.</text>
</comment>
<dbReference type="Gene3D" id="3.40.190.150">
    <property type="entry name" value="Bordetella uptake gene, domain 1"/>
    <property type="match status" value="1"/>
</dbReference>
<evidence type="ECO:0000313" key="3">
    <source>
        <dbReference type="Proteomes" id="UP000542125"/>
    </source>
</evidence>
<dbReference type="Proteomes" id="UP000542125">
    <property type="component" value="Unassembled WGS sequence"/>
</dbReference>
<dbReference type="RefSeq" id="WP_179585468.1">
    <property type="nucleotide sequence ID" value="NZ_JACBYR010000001.1"/>
</dbReference>
<dbReference type="InterPro" id="IPR005064">
    <property type="entry name" value="BUG"/>
</dbReference>
<comment type="caution">
    <text evidence="2">The sequence shown here is derived from an EMBL/GenBank/DDBJ whole genome shotgun (WGS) entry which is preliminary data.</text>
</comment>
<dbReference type="InterPro" id="IPR042100">
    <property type="entry name" value="Bug_dom1"/>
</dbReference>
<dbReference type="Pfam" id="PF03401">
    <property type="entry name" value="TctC"/>
    <property type="match status" value="1"/>
</dbReference>